<evidence type="ECO:0000256" key="1">
    <source>
        <dbReference type="ARBA" id="ARBA00023015"/>
    </source>
</evidence>
<dbReference type="Pfam" id="PF11951">
    <property type="entry name" value="Fungal_trans_2"/>
    <property type="match status" value="1"/>
</dbReference>
<protein>
    <recommendedName>
        <fullName evidence="5">Zn(2)-C6 fungal-type domain-containing protein</fullName>
    </recommendedName>
</protein>
<dbReference type="GO" id="GO:0000981">
    <property type="term" value="F:DNA-binding transcription factor activity, RNA polymerase II-specific"/>
    <property type="evidence" value="ECO:0007669"/>
    <property type="project" value="InterPro"/>
</dbReference>
<dbReference type="PROSITE" id="PS00463">
    <property type="entry name" value="ZN2_CY6_FUNGAL_1"/>
    <property type="match status" value="1"/>
</dbReference>
<dbReference type="AlphaFoldDB" id="A0AAD6HQ04"/>
<evidence type="ECO:0000259" key="5">
    <source>
        <dbReference type="PROSITE" id="PS50048"/>
    </source>
</evidence>
<reference evidence="6" key="1">
    <citation type="journal article" date="2023" name="IMA Fungus">
        <title>Comparative genomic study of the Penicillium genus elucidates a diverse pangenome and 15 lateral gene transfer events.</title>
        <authorList>
            <person name="Petersen C."/>
            <person name="Sorensen T."/>
            <person name="Nielsen M.R."/>
            <person name="Sondergaard T.E."/>
            <person name="Sorensen J.L."/>
            <person name="Fitzpatrick D.A."/>
            <person name="Frisvad J.C."/>
            <person name="Nielsen K.L."/>
        </authorList>
    </citation>
    <scope>NUCLEOTIDE SEQUENCE</scope>
    <source>
        <strain evidence="6">IBT 17514</strain>
    </source>
</reference>
<reference evidence="6" key="2">
    <citation type="submission" date="2023-01" db="EMBL/GenBank/DDBJ databases">
        <authorList>
            <person name="Petersen C."/>
        </authorList>
    </citation>
    <scope>NUCLEOTIDE SEQUENCE</scope>
    <source>
        <strain evidence="6">IBT 17514</strain>
    </source>
</reference>
<evidence type="ECO:0000313" key="6">
    <source>
        <dbReference type="EMBL" id="KAJ5732118.1"/>
    </source>
</evidence>
<keyword evidence="7" id="KW-1185">Reference proteome</keyword>
<name>A0AAD6HQ04_9EURO</name>
<dbReference type="InterPro" id="IPR021858">
    <property type="entry name" value="Fun_TF"/>
</dbReference>
<proteinExistence type="predicted"/>
<dbReference type="Gene3D" id="4.10.240.10">
    <property type="entry name" value="Zn(2)-C6 fungal-type DNA-binding domain"/>
    <property type="match status" value="1"/>
</dbReference>
<dbReference type="InterPro" id="IPR001138">
    <property type="entry name" value="Zn2Cys6_DnaBD"/>
</dbReference>
<dbReference type="InterPro" id="IPR053175">
    <property type="entry name" value="DHMBA_Reg_Transcription_Factor"/>
</dbReference>
<dbReference type="PANTHER" id="PTHR38791">
    <property type="entry name" value="ZN(II)2CYS6 TRANSCRIPTION FACTOR (EUROFUNG)-RELATED-RELATED"/>
    <property type="match status" value="1"/>
</dbReference>
<dbReference type="CDD" id="cd00067">
    <property type="entry name" value="GAL4"/>
    <property type="match status" value="1"/>
</dbReference>
<keyword evidence="4" id="KW-0539">Nucleus</keyword>
<dbReference type="GO" id="GO:0008270">
    <property type="term" value="F:zinc ion binding"/>
    <property type="evidence" value="ECO:0007669"/>
    <property type="project" value="InterPro"/>
</dbReference>
<dbReference type="InterPro" id="IPR036864">
    <property type="entry name" value="Zn2-C6_fun-type_DNA-bd_sf"/>
</dbReference>
<dbReference type="PANTHER" id="PTHR38791:SF12">
    <property type="entry name" value="TRANSCRIPTION FACTOR DOMAIN-CONTAINING PROTEIN-RELATED"/>
    <property type="match status" value="1"/>
</dbReference>
<dbReference type="EMBL" id="JAQJAN010000004">
    <property type="protein sequence ID" value="KAJ5732118.1"/>
    <property type="molecule type" value="Genomic_DNA"/>
</dbReference>
<dbReference type="Proteomes" id="UP001215712">
    <property type="component" value="Unassembled WGS sequence"/>
</dbReference>
<dbReference type="GO" id="GO:0003677">
    <property type="term" value="F:DNA binding"/>
    <property type="evidence" value="ECO:0007669"/>
    <property type="project" value="UniProtKB-KW"/>
</dbReference>
<dbReference type="Pfam" id="PF00172">
    <property type="entry name" value="Zn_clus"/>
    <property type="match status" value="1"/>
</dbReference>
<gene>
    <name evidence="6" type="ORF">N7493_003599</name>
</gene>
<dbReference type="SUPFAM" id="SSF57701">
    <property type="entry name" value="Zn2/Cys6 DNA-binding domain"/>
    <property type="match status" value="1"/>
</dbReference>
<evidence type="ECO:0000256" key="2">
    <source>
        <dbReference type="ARBA" id="ARBA00023125"/>
    </source>
</evidence>
<evidence type="ECO:0000256" key="4">
    <source>
        <dbReference type="ARBA" id="ARBA00023242"/>
    </source>
</evidence>
<sequence>MVYGGKPSTGCHLCRKRKIKCDEGRPGCRNCTIYGRPCPGYRPTPDGVFRNETTKVERQLKKGTVPASNSASSIVSQNSELPGTLGHYNGNSSRSNNSLSLITVADASWEDRAVCYFFDQFISPPDKETGIGHLAYLPVLYSRIRQHNSASSSLPWALEATALMTLGNVSQAPQLILQARRGYGRALRTLRRALASPTEALKDETFASVVLLSLFEDITGERNGLFSAHTAGFEFLMKLRGESQLNNTQGRNMFSFAYAHTYVEILALGDKPRVDMDFIINQFNGTVDPVERLMLATSKIRKVFLAMEASSSPPDLAIVQECIAAAEECDCELSQWSLHLPDHWLPLIVYSNQGEPLLTYNYISYCVVWSYHRAARVMIQQLLLNLNRTLSAILSKTKEPNDPLIEQAALCEVKLRAVIQEMTTDVCRSLPFAMADVDTLGRPTTSTEARNPSRAGHVYGLLWPLWYIVSCGMPTPNQANLICTVLHRIGHTHGIVLASILAREAAKLSVDVNSNSIQAPPPYFGEVELAALLRSHT</sequence>
<feature type="domain" description="Zn(2)-C6 fungal-type" evidence="5">
    <location>
        <begin position="10"/>
        <end position="38"/>
    </location>
</feature>
<comment type="caution">
    <text evidence="6">The sequence shown here is derived from an EMBL/GenBank/DDBJ whole genome shotgun (WGS) entry which is preliminary data.</text>
</comment>
<dbReference type="SMART" id="SM00066">
    <property type="entry name" value="GAL4"/>
    <property type="match status" value="1"/>
</dbReference>
<keyword evidence="2" id="KW-0238">DNA-binding</keyword>
<evidence type="ECO:0000256" key="3">
    <source>
        <dbReference type="ARBA" id="ARBA00023163"/>
    </source>
</evidence>
<keyword evidence="3" id="KW-0804">Transcription</keyword>
<keyword evidence="1" id="KW-0805">Transcription regulation</keyword>
<evidence type="ECO:0000313" key="7">
    <source>
        <dbReference type="Proteomes" id="UP001215712"/>
    </source>
</evidence>
<dbReference type="PROSITE" id="PS50048">
    <property type="entry name" value="ZN2_CY6_FUNGAL_2"/>
    <property type="match status" value="1"/>
</dbReference>
<accession>A0AAD6HQ04</accession>
<organism evidence="6 7">
    <name type="scientific">Penicillium malachiteum</name>
    <dbReference type="NCBI Taxonomy" id="1324776"/>
    <lineage>
        <taxon>Eukaryota</taxon>
        <taxon>Fungi</taxon>
        <taxon>Dikarya</taxon>
        <taxon>Ascomycota</taxon>
        <taxon>Pezizomycotina</taxon>
        <taxon>Eurotiomycetes</taxon>
        <taxon>Eurotiomycetidae</taxon>
        <taxon>Eurotiales</taxon>
        <taxon>Aspergillaceae</taxon>
        <taxon>Penicillium</taxon>
    </lineage>
</organism>